<keyword evidence="7" id="KW-1185">Reference proteome</keyword>
<sequence>MKKSIAENTSIIPSTLTIHKSITVVGTKQVEDPKNQKKDDVIVRITTTAICGSDLHLYQGNSPLPKGYVIGHEPMGIVEEVGPEVTKVKKGDRVVVPFNVACGHCFYCVHGMTSQCDNSNEYYDSGGYFGLEKSTETIHEVKLNI</sequence>
<dbReference type="HOGENOM" id="CLU_026673_23_5_9"/>
<dbReference type="Proteomes" id="UP000011747">
    <property type="component" value="Unassembled WGS sequence"/>
</dbReference>
<dbReference type="PANTHER" id="PTHR42813:SF2">
    <property type="entry name" value="DEHYDROGENASE, ZINC-CONTAINING, PUTATIVE (AFU_ORTHOLOGUE AFUA_2G02810)-RELATED"/>
    <property type="match status" value="1"/>
</dbReference>
<accession>G9QNN2</accession>
<evidence type="ECO:0000313" key="7">
    <source>
        <dbReference type="Proteomes" id="UP000011747"/>
    </source>
</evidence>
<evidence type="ECO:0000259" key="5">
    <source>
        <dbReference type="Pfam" id="PF08240"/>
    </source>
</evidence>
<reference evidence="6 7" key="1">
    <citation type="submission" date="2011-09" db="EMBL/GenBank/DDBJ databases">
        <title>The Genome Sequence of Bacillus smithii 7_3_47FAA.</title>
        <authorList>
            <consortium name="The Broad Institute Genome Sequencing Platform"/>
            <person name="Earl A."/>
            <person name="Ward D."/>
            <person name="Feldgarden M."/>
            <person name="Gevers D."/>
            <person name="Daigneault M."/>
            <person name="Strauss J."/>
            <person name="Allen-Vercoe E."/>
            <person name="Young S.K."/>
            <person name="Zeng Q."/>
            <person name="Gargeya S."/>
            <person name="Fitzgerald M."/>
            <person name="Haas B."/>
            <person name="Abouelleil A."/>
            <person name="Alvarado L."/>
            <person name="Arachchi H.M."/>
            <person name="Berlin A."/>
            <person name="Brown A."/>
            <person name="Chapman S.B."/>
            <person name="Chen Z."/>
            <person name="Dunbar C."/>
            <person name="Freedman E."/>
            <person name="Gearin G."/>
            <person name="Goldberg J."/>
            <person name="Griggs A."/>
            <person name="Gujja S."/>
            <person name="Heiman D."/>
            <person name="Howarth C."/>
            <person name="Larson L."/>
            <person name="Lui A."/>
            <person name="MacDonald P.J.P."/>
            <person name="Montmayeur A."/>
            <person name="Murphy C."/>
            <person name="Neiman D."/>
            <person name="Pearson M."/>
            <person name="Priest M."/>
            <person name="Roberts A."/>
            <person name="Saif S."/>
            <person name="Shea T."/>
            <person name="Shenoy N."/>
            <person name="Sisk P."/>
            <person name="Stolte C."/>
            <person name="Sykes S."/>
            <person name="Wortman J."/>
            <person name="Nusbaum C."/>
            <person name="Birren B."/>
        </authorList>
    </citation>
    <scope>NUCLEOTIDE SEQUENCE [LARGE SCALE GENOMIC DNA]</scope>
    <source>
        <strain evidence="6 7">7_3_47FAA</strain>
    </source>
</reference>
<evidence type="ECO:0000313" key="6">
    <source>
        <dbReference type="EMBL" id="EHL75217.1"/>
    </source>
</evidence>
<dbReference type="AlphaFoldDB" id="G9QNN2"/>
<dbReference type="Pfam" id="PF08240">
    <property type="entry name" value="ADH_N"/>
    <property type="match status" value="1"/>
</dbReference>
<comment type="caution">
    <text evidence="6">The sequence shown here is derived from an EMBL/GenBank/DDBJ whole genome shotgun (WGS) entry which is preliminary data.</text>
</comment>
<evidence type="ECO:0000256" key="3">
    <source>
        <dbReference type="ARBA" id="ARBA00022833"/>
    </source>
</evidence>
<comment type="cofactor">
    <cofactor evidence="1">
        <name>Zn(2+)</name>
        <dbReference type="ChEBI" id="CHEBI:29105"/>
    </cofactor>
</comment>
<proteinExistence type="predicted"/>
<dbReference type="InterPro" id="IPR011032">
    <property type="entry name" value="GroES-like_sf"/>
</dbReference>
<keyword evidence="4" id="KW-0560">Oxidoreductase</keyword>
<gene>
    <name evidence="6" type="ORF">HMPREF1015_03028</name>
</gene>
<evidence type="ECO:0000256" key="4">
    <source>
        <dbReference type="ARBA" id="ARBA00023002"/>
    </source>
</evidence>
<dbReference type="GO" id="GO:0016491">
    <property type="term" value="F:oxidoreductase activity"/>
    <property type="evidence" value="ECO:0007669"/>
    <property type="project" value="UniProtKB-KW"/>
</dbReference>
<protein>
    <recommendedName>
        <fullName evidence="5">Alcohol dehydrogenase-like N-terminal domain-containing protein</fullName>
    </recommendedName>
</protein>
<dbReference type="PROSITE" id="PS00059">
    <property type="entry name" value="ADH_ZINC"/>
    <property type="match status" value="1"/>
</dbReference>
<feature type="domain" description="Alcohol dehydrogenase-like N-terminal" evidence="5">
    <location>
        <begin position="38"/>
        <end position="124"/>
    </location>
</feature>
<dbReference type="SUPFAM" id="SSF50129">
    <property type="entry name" value="GroES-like"/>
    <property type="match status" value="1"/>
</dbReference>
<evidence type="ECO:0000256" key="1">
    <source>
        <dbReference type="ARBA" id="ARBA00001947"/>
    </source>
</evidence>
<dbReference type="InterPro" id="IPR002328">
    <property type="entry name" value="ADH_Zn_CS"/>
</dbReference>
<keyword evidence="2" id="KW-0479">Metal-binding</keyword>
<name>G9QNN2_9BACI</name>
<organism evidence="6 7">
    <name type="scientific">Bacillus smithii 7_3_47FAA</name>
    <dbReference type="NCBI Taxonomy" id="665952"/>
    <lineage>
        <taxon>Bacteria</taxon>
        <taxon>Bacillati</taxon>
        <taxon>Bacillota</taxon>
        <taxon>Bacilli</taxon>
        <taxon>Bacillales</taxon>
        <taxon>Bacillaceae</taxon>
        <taxon>Bacillus</taxon>
    </lineage>
</organism>
<dbReference type="InterPro" id="IPR013154">
    <property type="entry name" value="ADH-like_N"/>
</dbReference>
<evidence type="ECO:0000256" key="2">
    <source>
        <dbReference type="ARBA" id="ARBA00022723"/>
    </source>
</evidence>
<dbReference type="PANTHER" id="PTHR42813">
    <property type="entry name" value="ZINC-TYPE ALCOHOL DEHYDROGENASE-LIKE"/>
    <property type="match status" value="1"/>
</dbReference>
<dbReference type="PATRIC" id="fig|665952.3.peg.2743"/>
<dbReference type="GO" id="GO:0008270">
    <property type="term" value="F:zinc ion binding"/>
    <property type="evidence" value="ECO:0007669"/>
    <property type="project" value="InterPro"/>
</dbReference>
<keyword evidence="3" id="KW-0862">Zinc</keyword>
<dbReference type="EMBL" id="ACWF01000140">
    <property type="protein sequence ID" value="EHL75217.1"/>
    <property type="molecule type" value="Genomic_DNA"/>
</dbReference>
<dbReference type="Gene3D" id="3.90.180.10">
    <property type="entry name" value="Medium-chain alcohol dehydrogenases, catalytic domain"/>
    <property type="match status" value="1"/>
</dbReference>